<feature type="compositionally biased region" description="Basic and acidic residues" evidence="1">
    <location>
        <begin position="1"/>
        <end position="13"/>
    </location>
</feature>
<dbReference type="Proteomes" id="UP000295252">
    <property type="component" value="Chromosome II"/>
</dbReference>
<reference evidence="3" key="1">
    <citation type="journal article" date="2014" name="Science">
        <title>The coffee genome provides insight into the convergent evolution of caffeine biosynthesis.</title>
        <authorList>
            <person name="Denoeud F."/>
            <person name="Carretero-Paulet L."/>
            <person name="Dereeper A."/>
            <person name="Droc G."/>
            <person name="Guyot R."/>
            <person name="Pietrella M."/>
            <person name="Zheng C."/>
            <person name="Alberti A."/>
            <person name="Anthony F."/>
            <person name="Aprea G."/>
            <person name="Aury J.M."/>
            <person name="Bento P."/>
            <person name="Bernard M."/>
            <person name="Bocs S."/>
            <person name="Campa C."/>
            <person name="Cenci A."/>
            <person name="Combes M.C."/>
            <person name="Crouzillat D."/>
            <person name="Da Silva C."/>
            <person name="Daddiego L."/>
            <person name="De Bellis F."/>
            <person name="Dussert S."/>
            <person name="Garsmeur O."/>
            <person name="Gayraud T."/>
            <person name="Guignon V."/>
            <person name="Jahn K."/>
            <person name="Jamilloux V."/>
            <person name="Joet T."/>
            <person name="Labadie K."/>
            <person name="Lan T."/>
            <person name="Leclercq J."/>
            <person name="Lepelley M."/>
            <person name="Leroy T."/>
            <person name="Li L.T."/>
            <person name="Librado P."/>
            <person name="Lopez L."/>
            <person name="Munoz A."/>
            <person name="Noel B."/>
            <person name="Pallavicini A."/>
            <person name="Perrotta G."/>
            <person name="Poncet V."/>
            <person name="Pot D."/>
            <person name="Priyono X."/>
            <person name="Rigoreau M."/>
            <person name="Rouard M."/>
            <person name="Rozas J."/>
            <person name="Tranchant-Dubreuil C."/>
            <person name="VanBuren R."/>
            <person name="Zhang Q."/>
            <person name="Andrade A.C."/>
            <person name="Argout X."/>
            <person name="Bertrand B."/>
            <person name="de Kochko A."/>
            <person name="Graziosi G."/>
            <person name="Henry R.J."/>
            <person name="Jayarama X."/>
            <person name="Ming R."/>
            <person name="Nagai C."/>
            <person name="Rounsley S."/>
            <person name="Sankoff D."/>
            <person name="Giuliano G."/>
            <person name="Albert V.A."/>
            <person name="Wincker P."/>
            <person name="Lashermes P."/>
        </authorList>
    </citation>
    <scope>NUCLEOTIDE SEQUENCE [LARGE SCALE GENOMIC DNA]</scope>
    <source>
        <strain evidence="3">cv. DH200-94</strain>
    </source>
</reference>
<sequence length="107" mass="12579">MKEKRKRDMEKNLPRKQRRKLEAAREKLEDDSEVLQGNDKSKKENAGISPVDLAYRRAKAVKAVKRAADVGKITRRVEKKSKHPSQKTQSRMEEMRELFQSDRSEKK</sequence>
<protein>
    <submittedName>
        <fullName evidence="2">Uncharacterized protein</fullName>
    </submittedName>
</protein>
<dbReference type="Gramene" id="CDP07381">
    <property type="protein sequence ID" value="CDP07381"/>
    <property type="gene ID" value="GSCOC_T00024623001"/>
</dbReference>
<dbReference type="AlphaFoldDB" id="A0A068UFY1"/>
<keyword evidence="3" id="KW-1185">Reference proteome</keyword>
<proteinExistence type="predicted"/>
<feature type="region of interest" description="Disordered" evidence="1">
    <location>
        <begin position="1"/>
        <end position="50"/>
    </location>
</feature>
<accession>A0A068UFY1</accession>
<dbReference type="EMBL" id="HG739110">
    <property type="protein sequence ID" value="CDP07381.1"/>
    <property type="molecule type" value="Genomic_DNA"/>
</dbReference>
<dbReference type="PhylomeDB" id="A0A068UFY1"/>
<dbReference type="InParanoid" id="A0A068UFY1"/>
<organism evidence="2 3">
    <name type="scientific">Coffea canephora</name>
    <name type="common">Robusta coffee</name>
    <dbReference type="NCBI Taxonomy" id="49390"/>
    <lineage>
        <taxon>Eukaryota</taxon>
        <taxon>Viridiplantae</taxon>
        <taxon>Streptophyta</taxon>
        <taxon>Embryophyta</taxon>
        <taxon>Tracheophyta</taxon>
        <taxon>Spermatophyta</taxon>
        <taxon>Magnoliopsida</taxon>
        <taxon>eudicotyledons</taxon>
        <taxon>Gunneridae</taxon>
        <taxon>Pentapetalae</taxon>
        <taxon>asterids</taxon>
        <taxon>lamiids</taxon>
        <taxon>Gentianales</taxon>
        <taxon>Rubiaceae</taxon>
        <taxon>Ixoroideae</taxon>
        <taxon>Gardenieae complex</taxon>
        <taxon>Bertiereae - Coffeeae clade</taxon>
        <taxon>Coffeeae</taxon>
        <taxon>Coffea</taxon>
    </lineage>
</organism>
<dbReference type="STRING" id="49390.A0A068UFY1"/>
<evidence type="ECO:0000256" key="1">
    <source>
        <dbReference type="SAM" id="MobiDB-lite"/>
    </source>
</evidence>
<feature type="region of interest" description="Disordered" evidence="1">
    <location>
        <begin position="76"/>
        <end position="107"/>
    </location>
</feature>
<evidence type="ECO:0000313" key="3">
    <source>
        <dbReference type="Proteomes" id="UP000295252"/>
    </source>
</evidence>
<name>A0A068UFY1_COFCA</name>
<feature type="compositionally biased region" description="Basic residues" evidence="1">
    <location>
        <begin position="76"/>
        <end position="85"/>
    </location>
</feature>
<gene>
    <name evidence="2" type="ORF">GSCOC_T00024623001</name>
</gene>
<dbReference type="OrthoDB" id="787115at2759"/>
<evidence type="ECO:0000313" key="2">
    <source>
        <dbReference type="EMBL" id="CDP07381.1"/>
    </source>
</evidence>
<feature type="compositionally biased region" description="Basic and acidic residues" evidence="1">
    <location>
        <begin position="90"/>
        <end position="107"/>
    </location>
</feature>